<proteinExistence type="predicted"/>
<comment type="caution">
    <text evidence="1">The sequence shown here is derived from an EMBL/GenBank/DDBJ whole genome shotgun (WGS) entry which is preliminary data.</text>
</comment>
<protein>
    <submittedName>
        <fullName evidence="1">Uncharacterized protein</fullName>
    </submittedName>
</protein>
<reference evidence="1" key="1">
    <citation type="journal article" date="2015" name="Nature">
        <title>Complex archaea that bridge the gap between prokaryotes and eukaryotes.</title>
        <authorList>
            <person name="Spang A."/>
            <person name="Saw J.H."/>
            <person name="Jorgensen S.L."/>
            <person name="Zaremba-Niedzwiedzka K."/>
            <person name="Martijn J."/>
            <person name="Lind A.E."/>
            <person name="van Eijk R."/>
            <person name="Schleper C."/>
            <person name="Guy L."/>
            <person name="Ettema T.J."/>
        </authorList>
    </citation>
    <scope>NUCLEOTIDE SEQUENCE</scope>
</reference>
<dbReference type="AlphaFoldDB" id="A0A0F9PSV5"/>
<organism evidence="1">
    <name type="scientific">marine sediment metagenome</name>
    <dbReference type="NCBI Taxonomy" id="412755"/>
    <lineage>
        <taxon>unclassified sequences</taxon>
        <taxon>metagenomes</taxon>
        <taxon>ecological metagenomes</taxon>
    </lineage>
</organism>
<gene>
    <name evidence="1" type="ORF">LCGC14_0861220</name>
</gene>
<dbReference type="SUPFAM" id="SSF46911">
    <property type="entry name" value="Ribosomal protein S18"/>
    <property type="match status" value="1"/>
</dbReference>
<accession>A0A0F9PSV5</accession>
<evidence type="ECO:0000313" key="1">
    <source>
        <dbReference type="EMBL" id="KKN27772.1"/>
    </source>
</evidence>
<dbReference type="InterPro" id="IPR036870">
    <property type="entry name" value="Ribosomal_bS18_sf"/>
</dbReference>
<dbReference type="EMBL" id="LAZR01002614">
    <property type="protein sequence ID" value="KKN27772.1"/>
    <property type="molecule type" value="Genomic_DNA"/>
</dbReference>
<name>A0A0F9PSV5_9ZZZZ</name>
<sequence>MVKEKLGLFFPEELERIRNNQCPICCCNIDITKFKDKLSLKEFHISGLCQKCQDKMFGVDK</sequence>